<reference evidence="4" key="1">
    <citation type="journal article" date="2019" name="Int. J. Syst. Evol. Microbiol.">
        <title>The Global Catalogue of Microorganisms (GCM) 10K type strain sequencing project: providing services to taxonomists for standard genome sequencing and annotation.</title>
        <authorList>
            <consortium name="The Broad Institute Genomics Platform"/>
            <consortium name="The Broad Institute Genome Sequencing Center for Infectious Disease"/>
            <person name="Wu L."/>
            <person name="Ma J."/>
        </authorList>
    </citation>
    <scope>NUCLEOTIDE SEQUENCE [LARGE SCALE GENOMIC DNA]</scope>
    <source>
        <strain evidence="4">GH52</strain>
    </source>
</reference>
<sequence>MKQQIMFDLDDTLIYCNRYFFHVVDQFIETITSWFHPFPSVHALAVRDKQNELDLTLIEQSGFRSEHFPRSFVETYRYFSHLTGRECSKQEMEKLWELGIQVYSHDTEPYPHMEQTLTQLVTAGHELHLYTGGEAKIQTRKIEQMNLKRFFENRIYIRQLKNNDALESILQDGRFDRRHTWMIGNSIRTDVVPALTAGIHAIHMQTKEEWEYNNIPIDIKPTSAFFRLQQLKEIPITISQFLAQ</sequence>
<comment type="caution">
    <text evidence="3">The sequence shown here is derived from an EMBL/GenBank/DDBJ whole genome shotgun (WGS) entry which is preliminary data.</text>
</comment>
<keyword evidence="1 3" id="KW-0378">Hydrolase</keyword>
<name>A0ABW4YPY8_9BACL</name>
<dbReference type="PANTHER" id="PTHR46470">
    <property type="entry name" value="N-ACYLNEURAMINATE-9-PHOSPHATASE"/>
    <property type="match status" value="1"/>
</dbReference>
<dbReference type="Proteomes" id="UP001597362">
    <property type="component" value="Unassembled WGS sequence"/>
</dbReference>
<dbReference type="EMBL" id="JBHUHO010000047">
    <property type="protein sequence ID" value="MFD2117802.1"/>
    <property type="molecule type" value="Genomic_DNA"/>
</dbReference>
<accession>A0ABW4YPY8</accession>
<dbReference type="EC" id="3.1.3.-" evidence="3"/>
<dbReference type="InterPro" id="IPR041492">
    <property type="entry name" value="HAD_2"/>
</dbReference>
<evidence type="ECO:0000256" key="1">
    <source>
        <dbReference type="ARBA" id="ARBA00022801"/>
    </source>
</evidence>
<evidence type="ECO:0000313" key="4">
    <source>
        <dbReference type="Proteomes" id="UP001597362"/>
    </source>
</evidence>
<dbReference type="InterPro" id="IPR036412">
    <property type="entry name" value="HAD-like_sf"/>
</dbReference>
<dbReference type="RefSeq" id="WP_377775095.1">
    <property type="nucleotide sequence ID" value="NZ_JBHUHO010000047.1"/>
</dbReference>
<keyword evidence="4" id="KW-1185">Reference proteome</keyword>
<dbReference type="InterPro" id="IPR023214">
    <property type="entry name" value="HAD_sf"/>
</dbReference>
<dbReference type="InterPro" id="IPR051400">
    <property type="entry name" value="HAD-like_hydrolase"/>
</dbReference>
<organism evidence="3 4">
    <name type="scientific">Paenibacillus yanchengensis</name>
    <dbReference type="NCBI Taxonomy" id="2035833"/>
    <lineage>
        <taxon>Bacteria</taxon>
        <taxon>Bacillati</taxon>
        <taxon>Bacillota</taxon>
        <taxon>Bacilli</taxon>
        <taxon>Bacillales</taxon>
        <taxon>Paenibacillaceae</taxon>
        <taxon>Paenibacillus</taxon>
    </lineage>
</organism>
<protein>
    <submittedName>
        <fullName evidence="3">HAD family hydrolase</fullName>
        <ecNumber evidence="3">3.1.3.-</ecNumber>
    </submittedName>
</protein>
<dbReference type="InterPro" id="IPR023198">
    <property type="entry name" value="PGP-like_dom2"/>
</dbReference>
<dbReference type="Pfam" id="PF13419">
    <property type="entry name" value="HAD_2"/>
    <property type="match status" value="1"/>
</dbReference>
<keyword evidence="2" id="KW-0460">Magnesium</keyword>
<dbReference type="SFLD" id="SFLDG01129">
    <property type="entry name" value="C1.5:_HAD__Beta-PGM__Phosphata"/>
    <property type="match status" value="1"/>
</dbReference>
<dbReference type="Gene3D" id="3.40.50.1000">
    <property type="entry name" value="HAD superfamily/HAD-like"/>
    <property type="match status" value="1"/>
</dbReference>
<gene>
    <name evidence="3" type="ORF">ACFSJH_18890</name>
</gene>
<dbReference type="Gene3D" id="1.10.150.240">
    <property type="entry name" value="Putative phosphatase, domain 2"/>
    <property type="match status" value="1"/>
</dbReference>
<dbReference type="SUPFAM" id="SSF56784">
    <property type="entry name" value="HAD-like"/>
    <property type="match status" value="1"/>
</dbReference>
<evidence type="ECO:0000313" key="3">
    <source>
        <dbReference type="EMBL" id="MFD2117802.1"/>
    </source>
</evidence>
<evidence type="ECO:0000256" key="2">
    <source>
        <dbReference type="ARBA" id="ARBA00022842"/>
    </source>
</evidence>
<dbReference type="GO" id="GO:0016787">
    <property type="term" value="F:hydrolase activity"/>
    <property type="evidence" value="ECO:0007669"/>
    <property type="project" value="UniProtKB-KW"/>
</dbReference>
<proteinExistence type="predicted"/>
<dbReference type="SFLD" id="SFLDS00003">
    <property type="entry name" value="Haloacid_Dehalogenase"/>
    <property type="match status" value="1"/>
</dbReference>